<comment type="caution">
    <text evidence="2">The sequence shown here is derived from an EMBL/GenBank/DDBJ whole genome shotgun (WGS) entry which is preliminary data.</text>
</comment>
<name>A0A3S3QFD4_9FLAO</name>
<dbReference type="Pfam" id="PF05523">
    <property type="entry name" value="FdtA"/>
    <property type="match status" value="1"/>
</dbReference>
<reference evidence="2 3" key="1">
    <citation type="submission" date="2019-01" db="EMBL/GenBank/DDBJ databases">
        <title>Flavobacterium sp. nov.,isolated from freshwater.</title>
        <authorList>
            <person name="Zhang R."/>
            <person name="Du Z.-J."/>
        </authorList>
    </citation>
    <scope>NUCLEOTIDE SEQUENCE [LARGE SCALE GENOMIC DNA]</scope>
    <source>
        <strain evidence="2 3">1E403</strain>
    </source>
</reference>
<evidence type="ECO:0000313" key="2">
    <source>
        <dbReference type="EMBL" id="RWW92090.1"/>
    </source>
</evidence>
<keyword evidence="3" id="KW-1185">Reference proteome</keyword>
<dbReference type="AlphaFoldDB" id="A0A3S3QFD4"/>
<dbReference type="Gene3D" id="2.60.120.10">
    <property type="entry name" value="Jelly Rolls"/>
    <property type="match status" value="1"/>
</dbReference>
<accession>A0A3S3QFD4</accession>
<feature type="domain" description="Sugar 3,4-ketoisomerase QdtA cupin" evidence="1">
    <location>
        <begin position="1"/>
        <end position="130"/>
    </location>
</feature>
<sequence length="131" mass="14903">MDIQIIDIPKFEDHTGNVGVIEGNAIPFEMKRIFYLYDISGTSVRGRHAHKELKQFLIAISGSFEVTITDGTNKERVFLNRPDKGLLINSGLWSELENFSSGAVCMVVASDVYIEDDYIRNYDEFLDYVKS</sequence>
<dbReference type="OrthoDB" id="9795513at2"/>
<dbReference type="InterPro" id="IPR014710">
    <property type="entry name" value="RmlC-like_jellyroll"/>
</dbReference>
<dbReference type="InterPro" id="IPR008894">
    <property type="entry name" value="QdtA_cupin_dom"/>
</dbReference>
<dbReference type="RefSeq" id="WP_128391178.1">
    <property type="nucleotide sequence ID" value="NZ_SBII01000014.1"/>
</dbReference>
<evidence type="ECO:0000313" key="3">
    <source>
        <dbReference type="Proteomes" id="UP000287527"/>
    </source>
</evidence>
<dbReference type="SUPFAM" id="SSF51182">
    <property type="entry name" value="RmlC-like cupins"/>
    <property type="match status" value="1"/>
</dbReference>
<protein>
    <submittedName>
        <fullName evidence="2">WxcM-like domain-containing protein</fullName>
    </submittedName>
</protein>
<dbReference type="InterPro" id="IPR011051">
    <property type="entry name" value="RmlC_Cupin_sf"/>
</dbReference>
<proteinExistence type="predicted"/>
<dbReference type="EMBL" id="SBII01000014">
    <property type="protein sequence ID" value="RWW92090.1"/>
    <property type="molecule type" value="Genomic_DNA"/>
</dbReference>
<gene>
    <name evidence="2" type="ORF">EPI11_16940</name>
</gene>
<dbReference type="CDD" id="cd20292">
    <property type="entry name" value="cupin_QdtA-like"/>
    <property type="match status" value="1"/>
</dbReference>
<dbReference type="Proteomes" id="UP000287527">
    <property type="component" value="Unassembled WGS sequence"/>
</dbReference>
<organism evidence="2 3">
    <name type="scientific">Flavobacterium cerinum</name>
    <dbReference type="NCBI Taxonomy" id="2502784"/>
    <lineage>
        <taxon>Bacteria</taxon>
        <taxon>Pseudomonadati</taxon>
        <taxon>Bacteroidota</taxon>
        <taxon>Flavobacteriia</taxon>
        <taxon>Flavobacteriales</taxon>
        <taxon>Flavobacteriaceae</taxon>
        <taxon>Flavobacterium</taxon>
    </lineage>
</organism>
<evidence type="ECO:0000259" key="1">
    <source>
        <dbReference type="Pfam" id="PF05523"/>
    </source>
</evidence>